<evidence type="ECO:0000256" key="1">
    <source>
        <dbReference type="SAM" id="Phobius"/>
    </source>
</evidence>
<feature type="transmembrane region" description="Helical" evidence="1">
    <location>
        <begin position="33"/>
        <end position="51"/>
    </location>
</feature>
<comment type="caution">
    <text evidence="2">The sequence shown here is derived from an EMBL/GenBank/DDBJ whole genome shotgun (WGS) entry which is preliminary data.</text>
</comment>
<feature type="transmembrane region" description="Helical" evidence="1">
    <location>
        <begin position="63"/>
        <end position="81"/>
    </location>
</feature>
<reference evidence="2" key="1">
    <citation type="submission" date="2020-06" db="EMBL/GenBank/DDBJ databases">
        <title>A novel thermopfilic bacterium from Erzurum, Turkey.</title>
        <authorList>
            <person name="Adiguzel A."/>
            <person name="Ay H."/>
            <person name="Baltaci M.O."/>
        </authorList>
    </citation>
    <scope>NUCLEOTIDE SEQUENCE</scope>
    <source>
        <strain evidence="2">P2</strain>
    </source>
</reference>
<evidence type="ECO:0000313" key="2">
    <source>
        <dbReference type="EMBL" id="NSL50930.1"/>
    </source>
</evidence>
<accession>A0A8J8GES7</accession>
<keyword evidence="1" id="KW-0812">Transmembrane</keyword>
<evidence type="ECO:0000313" key="3">
    <source>
        <dbReference type="Proteomes" id="UP000625804"/>
    </source>
</evidence>
<dbReference type="EMBL" id="JABTTE010000003">
    <property type="protein sequence ID" value="NSL50930.1"/>
    <property type="molecule type" value="Genomic_DNA"/>
</dbReference>
<feature type="transmembrane region" description="Helical" evidence="1">
    <location>
        <begin position="162"/>
        <end position="180"/>
    </location>
</feature>
<dbReference type="Proteomes" id="UP000625804">
    <property type="component" value="Unassembled WGS sequence"/>
</dbReference>
<keyword evidence="1" id="KW-1133">Transmembrane helix</keyword>
<protein>
    <submittedName>
        <fullName evidence="2">Uncharacterized protein</fullName>
    </submittedName>
</protein>
<keyword evidence="1" id="KW-0472">Membrane</keyword>
<keyword evidence="3" id="KW-1185">Reference proteome</keyword>
<sequence>MSKRYASFGFGLIFFLALPPVKQFTESFMIGQMLVQIPLLVLAGFFLGKTILDIWPNLISKKYNGIAGILLAVFTISFWMLPRSIDASINEMWFAIAKYSSLPLLAGIPISCSWKKLHPIGQNFIWANLVSMFIIMGWLYLTSPVRLCNNYLLEQQHLLGKSYLFLSGLIIISGIFRTFMMDHGTKY</sequence>
<proteinExistence type="predicted"/>
<gene>
    <name evidence="2" type="ORF">HR057_04010</name>
</gene>
<organism evidence="2 3">
    <name type="scientific">Calidifontibacillus erzurumensis</name>
    <dbReference type="NCBI Taxonomy" id="2741433"/>
    <lineage>
        <taxon>Bacteria</taxon>
        <taxon>Bacillati</taxon>
        <taxon>Bacillota</taxon>
        <taxon>Bacilli</taxon>
        <taxon>Bacillales</taxon>
        <taxon>Bacillaceae</taxon>
        <taxon>Calidifontibacillus/Schinkia group</taxon>
        <taxon>Calidifontibacillus</taxon>
    </lineage>
</organism>
<dbReference type="AlphaFoldDB" id="A0A8J8GES7"/>
<dbReference type="RefSeq" id="WP_173730134.1">
    <property type="nucleotide sequence ID" value="NZ_JABTTE010000003.1"/>
</dbReference>
<name>A0A8J8GES7_9BACI</name>
<feature type="transmembrane region" description="Helical" evidence="1">
    <location>
        <begin position="124"/>
        <end position="142"/>
    </location>
</feature>